<dbReference type="EMBL" id="BAABIL010000519">
    <property type="protein sequence ID" value="GAA4991122.1"/>
    <property type="molecule type" value="Genomic_DNA"/>
</dbReference>
<keyword evidence="1" id="KW-0802">TPR repeat</keyword>
<gene>
    <name evidence="3" type="ORF">GCM10023225_29860</name>
</gene>
<dbReference type="SUPFAM" id="SSF48452">
    <property type="entry name" value="TPR-like"/>
    <property type="match status" value="1"/>
</dbReference>
<dbReference type="InterPro" id="IPR019734">
    <property type="entry name" value="TPR_rpt"/>
</dbReference>
<dbReference type="PROSITE" id="PS50005">
    <property type="entry name" value="TPR"/>
    <property type="match status" value="1"/>
</dbReference>
<keyword evidence="4" id="KW-1185">Reference proteome</keyword>
<sequence length="147" mass="15416">MHEGAGPDDGQAHGGAGTPAGSPYEWVQRGTELLRRGDAAEAVTLLAHAHAAEPASTAVLETLARAQYDSGDFSGAVESFGRLVRRRPDADYAHFGLGLSLSRLGRFGLAAEHLAMAHAMAPHSAEYADRLRQVRATLAARRASGSS</sequence>
<evidence type="ECO:0008006" key="5">
    <source>
        <dbReference type="Google" id="ProtNLM"/>
    </source>
</evidence>
<comment type="caution">
    <text evidence="3">The sequence shown here is derived from an EMBL/GenBank/DDBJ whole genome shotgun (WGS) entry which is preliminary data.</text>
</comment>
<dbReference type="Pfam" id="PF13432">
    <property type="entry name" value="TPR_16"/>
    <property type="match status" value="1"/>
</dbReference>
<name>A0ABP9I9M5_9ACTN</name>
<evidence type="ECO:0000313" key="3">
    <source>
        <dbReference type="EMBL" id="GAA4991122.1"/>
    </source>
</evidence>
<evidence type="ECO:0000256" key="1">
    <source>
        <dbReference type="PROSITE-ProRule" id="PRU00339"/>
    </source>
</evidence>
<accession>A0ABP9I9M5</accession>
<dbReference type="Proteomes" id="UP001501195">
    <property type="component" value="Unassembled WGS sequence"/>
</dbReference>
<feature type="region of interest" description="Disordered" evidence="2">
    <location>
        <begin position="1"/>
        <end position="24"/>
    </location>
</feature>
<dbReference type="RefSeq" id="WP_345713487.1">
    <property type="nucleotide sequence ID" value="NZ_BAABIL010000519.1"/>
</dbReference>
<evidence type="ECO:0000313" key="4">
    <source>
        <dbReference type="Proteomes" id="UP001501195"/>
    </source>
</evidence>
<reference evidence="4" key="1">
    <citation type="journal article" date="2019" name="Int. J. Syst. Evol. Microbiol.">
        <title>The Global Catalogue of Microorganisms (GCM) 10K type strain sequencing project: providing services to taxonomists for standard genome sequencing and annotation.</title>
        <authorList>
            <consortium name="The Broad Institute Genomics Platform"/>
            <consortium name="The Broad Institute Genome Sequencing Center for Infectious Disease"/>
            <person name="Wu L."/>
            <person name="Ma J."/>
        </authorList>
    </citation>
    <scope>NUCLEOTIDE SEQUENCE [LARGE SCALE GENOMIC DNA]</scope>
    <source>
        <strain evidence="4">JCM 18126</strain>
    </source>
</reference>
<feature type="repeat" description="TPR" evidence="1">
    <location>
        <begin position="57"/>
        <end position="90"/>
    </location>
</feature>
<protein>
    <recommendedName>
        <fullName evidence="5">Tetratricopeptide repeat protein</fullName>
    </recommendedName>
</protein>
<dbReference type="SMART" id="SM00028">
    <property type="entry name" value="TPR"/>
    <property type="match status" value="3"/>
</dbReference>
<evidence type="ECO:0000256" key="2">
    <source>
        <dbReference type="SAM" id="MobiDB-lite"/>
    </source>
</evidence>
<dbReference type="InterPro" id="IPR011990">
    <property type="entry name" value="TPR-like_helical_dom_sf"/>
</dbReference>
<organism evidence="3 4">
    <name type="scientific">Kineococcus glutinatus</name>
    <dbReference type="NCBI Taxonomy" id="1070872"/>
    <lineage>
        <taxon>Bacteria</taxon>
        <taxon>Bacillati</taxon>
        <taxon>Actinomycetota</taxon>
        <taxon>Actinomycetes</taxon>
        <taxon>Kineosporiales</taxon>
        <taxon>Kineosporiaceae</taxon>
        <taxon>Kineococcus</taxon>
    </lineage>
</organism>
<dbReference type="Gene3D" id="1.25.40.10">
    <property type="entry name" value="Tetratricopeptide repeat domain"/>
    <property type="match status" value="1"/>
</dbReference>
<proteinExistence type="predicted"/>